<dbReference type="GO" id="GO:0000724">
    <property type="term" value="P:double-strand break repair via homologous recombination"/>
    <property type="evidence" value="ECO:0007669"/>
    <property type="project" value="TreeGrafter"/>
</dbReference>
<dbReference type="GO" id="GO:0070202">
    <property type="term" value="P:regulation of establishment of protein localization to chromosome"/>
    <property type="evidence" value="ECO:0007669"/>
    <property type="project" value="TreeGrafter"/>
</dbReference>
<feature type="region of interest" description="Disordered" evidence="1">
    <location>
        <begin position="150"/>
        <end position="203"/>
    </location>
</feature>
<dbReference type="STRING" id="244447.ENSCSEP00000016143"/>
<evidence type="ECO:0000313" key="4">
    <source>
        <dbReference type="Ensembl" id="ENSCSEP00000016143.1"/>
    </source>
</evidence>
<sequence>MSHRKRKRLSRDLQCVLFPDDAASVGHDVRKESASLSSTSSAKSWEKCGDSFLESPQTPKSSGKPLSIIRKLIPSTGQTHEDPVDIAWSDSDSEEGSDYDTREKHQISADAQQQQQQRLHPRPSTHIQSFTKALFMNVTDKDDLPVIDADSDLNVSEQDDVKDSEQEISECESESFDGEKDSLSKPADEERPEISGYESDGETICNSVTSSRLDSQGFPLRTAEGSRGSVSDWVRSAKAMLQTPQKRLERQFKTPDDSAKKKKKFQSGGLAERLNQLQRRQRSAISFWRHQCISDSSTRTTAVDRAGVLMLEVLEVQKECSMQLALCEYHQPQGEGHQQSSPVPAEAACVLVLFNQETAAQLMPAPRDVIHIHPPWQSLSIEGFSYEVILNTHFSQKVYSDPNPADMTGKPSKIGEIFKLLEMCKINEPGAPSIMPRFGGWGDFAEHSVSLLELIEGLGQAGSVGQDIEVVVQRVFSVPLPNCSAASVLRPRGPSRSSSTLPPLSPAEKDKTRLCVLVQDSCGTCSLVQLQPLPCKDDVLQFCQKWQGRTCVLRGVKVMQRVTREKRSRLFSLIDSLWPPLLPLRDPGNTPSTSTESRAAAPAPSFCYLLSGQETSIEPTEGQSSSKLYIPPRIQTLREILQGEKPGRCSFVATVIYKKLQHQSCGVGQGEVWLVLTDPSLQEEQPEKGCRRTVAMCVSTSCVLTSSVLEALHSPAACHMSFRDAIKEHGVLLCAELSVVELFSAEPDSSLEPTARPEEPPQLLTRLQPKSLPQPVKLDPLSLETTPHSLCTLTGVIVGVDENTAYSWPVCSFCGSDDLQTAAERHQSFYCVSCKTTVDKPDMRIQLEVFLSSSINNCTLKVKLQKKTILSILNTAALEGDEFPGYDVENVLGKEVGPITVYVRIITSKPAPWIGLEEICL</sequence>
<evidence type="ECO:0000313" key="5">
    <source>
        <dbReference type="Proteomes" id="UP000265120"/>
    </source>
</evidence>
<dbReference type="CTD" id="23514"/>
<accession>A0A3P8VLI4</accession>
<dbReference type="GO" id="GO:0000228">
    <property type="term" value="C:nuclear chromosome"/>
    <property type="evidence" value="ECO:0007669"/>
    <property type="project" value="TreeGrafter"/>
</dbReference>
<dbReference type="Pfam" id="PF14950">
    <property type="entry name" value="DUF4502"/>
    <property type="match status" value="1"/>
</dbReference>
<feature type="compositionally biased region" description="Low complexity" evidence="1">
    <location>
        <begin position="34"/>
        <end position="43"/>
    </location>
</feature>
<dbReference type="Proteomes" id="UP000265120">
    <property type="component" value="Chromosome 20"/>
</dbReference>
<dbReference type="InterPro" id="IPR028032">
    <property type="entry name" value="DUF4503"/>
</dbReference>
<feature type="region of interest" description="Disordered" evidence="1">
    <location>
        <begin position="20"/>
        <end position="125"/>
    </location>
</feature>
<dbReference type="Ensembl" id="ENSCSET00000016349.1">
    <property type="protein sequence ID" value="ENSCSEP00000016143.1"/>
    <property type="gene ID" value="ENSCSEG00000010390.1"/>
</dbReference>
<organism evidence="4 5">
    <name type="scientific">Cynoglossus semilaevis</name>
    <name type="common">Tongue sole</name>
    <dbReference type="NCBI Taxonomy" id="244447"/>
    <lineage>
        <taxon>Eukaryota</taxon>
        <taxon>Metazoa</taxon>
        <taxon>Chordata</taxon>
        <taxon>Craniata</taxon>
        <taxon>Vertebrata</taxon>
        <taxon>Euteleostomi</taxon>
        <taxon>Actinopterygii</taxon>
        <taxon>Neopterygii</taxon>
        <taxon>Teleostei</taxon>
        <taxon>Neoteleostei</taxon>
        <taxon>Acanthomorphata</taxon>
        <taxon>Carangaria</taxon>
        <taxon>Pleuronectiformes</taxon>
        <taxon>Pleuronectoidei</taxon>
        <taxon>Cynoglossidae</taxon>
        <taxon>Cynoglossinae</taxon>
        <taxon>Cynoglossus</taxon>
    </lineage>
</organism>
<dbReference type="InParanoid" id="A0A3P8VLI4"/>
<keyword evidence="5" id="KW-1185">Reference proteome</keyword>
<dbReference type="RefSeq" id="XP_008332550.1">
    <property type="nucleotide sequence ID" value="XM_008334328.3"/>
</dbReference>
<dbReference type="PANTHER" id="PTHR34347:SF1">
    <property type="entry name" value="DNA REPAIR-SCAFFOLDING PROTEIN"/>
    <property type="match status" value="1"/>
</dbReference>
<dbReference type="Pfam" id="PF14951">
    <property type="entry name" value="DUF4503"/>
    <property type="match status" value="1"/>
</dbReference>
<feature type="domain" description="DUF4502" evidence="2">
    <location>
        <begin position="5"/>
        <end position="379"/>
    </location>
</feature>
<reference evidence="4" key="2">
    <citation type="submission" date="2025-08" db="UniProtKB">
        <authorList>
            <consortium name="Ensembl"/>
        </authorList>
    </citation>
    <scope>IDENTIFICATION</scope>
</reference>
<reference evidence="4 5" key="1">
    <citation type="journal article" date="2014" name="Nat. Genet.">
        <title>Whole-genome sequence of a flatfish provides insights into ZW sex chromosome evolution and adaptation to a benthic lifestyle.</title>
        <authorList>
            <person name="Chen S."/>
            <person name="Zhang G."/>
            <person name="Shao C."/>
            <person name="Huang Q."/>
            <person name="Liu G."/>
            <person name="Zhang P."/>
            <person name="Song W."/>
            <person name="An N."/>
            <person name="Chalopin D."/>
            <person name="Volff J.N."/>
            <person name="Hong Y."/>
            <person name="Li Q."/>
            <person name="Sha Z."/>
            <person name="Zhou H."/>
            <person name="Xie M."/>
            <person name="Yu Q."/>
            <person name="Liu Y."/>
            <person name="Xiang H."/>
            <person name="Wang N."/>
            <person name="Wu K."/>
            <person name="Yang C."/>
            <person name="Zhou Q."/>
            <person name="Liao X."/>
            <person name="Yang L."/>
            <person name="Hu Q."/>
            <person name="Zhang J."/>
            <person name="Meng L."/>
            <person name="Jin L."/>
            <person name="Tian Y."/>
            <person name="Lian J."/>
            <person name="Yang J."/>
            <person name="Miao G."/>
            <person name="Liu S."/>
            <person name="Liang Z."/>
            <person name="Yan F."/>
            <person name="Li Y."/>
            <person name="Sun B."/>
            <person name="Zhang H."/>
            <person name="Zhang J."/>
            <person name="Zhu Y."/>
            <person name="Du M."/>
            <person name="Zhao Y."/>
            <person name="Schartl M."/>
            <person name="Tang Q."/>
            <person name="Wang J."/>
        </authorList>
    </citation>
    <scope>NUCLEOTIDE SEQUENCE</scope>
</reference>
<dbReference type="GO" id="GO:0005654">
    <property type="term" value="C:nucleoplasm"/>
    <property type="evidence" value="ECO:0007669"/>
    <property type="project" value="TreeGrafter"/>
</dbReference>
<dbReference type="GeneTree" id="ENSGT00390000014654"/>
<evidence type="ECO:0000259" key="3">
    <source>
        <dbReference type="Pfam" id="PF14951"/>
    </source>
</evidence>
<feature type="compositionally biased region" description="Acidic residues" evidence="1">
    <location>
        <begin position="166"/>
        <end position="176"/>
    </location>
</feature>
<dbReference type="KEGG" id="csem:103396300"/>
<dbReference type="AlphaFoldDB" id="A0A3P8VLI4"/>
<dbReference type="PANTHER" id="PTHR34347">
    <property type="entry name" value="DNA REPAIR-SCAFFOLDING PROTEIN SPIDR"/>
    <property type="match status" value="1"/>
</dbReference>
<name>A0A3P8VLI4_CYNSE</name>
<protein>
    <submittedName>
        <fullName evidence="4">Scaffold protein involved in DNA repair</fullName>
    </submittedName>
</protein>
<feature type="domain" description="DUF4503" evidence="3">
    <location>
        <begin position="519"/>
        <end position="921"/>
    </location>
</feature>
<evidence type="ECO:0000259" key="2">
    <source>
        <dbReference type="Pfam" id="PF14950"/>
    </source>
</evidence>
<dbReference type="GeneID" id="103396300"/>
<feature type="compositionally biased region" description="Basic and acidic residues" evidence="1">
    <location>
        <begin position="177"/>
        <end position="193"/>
    </location>
</feature>
<dbReference type="OrthoDB" id="1914453at2759"/>
<dbReference type="InterPro" id="IPR028026">
    <property type="entry name" value="DUF4502"/>
</dbReference>
<dbReference type="OMA" id="KTCRCTF"/>
<dbReference type="InterPro" id="IPR053054">
    <property type="entry name" value="DNA_repair-scaffolding"/>
</dbReference>
<reference evidence="4" key="3">
    <citation type="submission" date="2025-09" db="UniProtKB">
        <authorList>
            <consortium name="Ensembl"/>
        </authorList>
    </citation>
    <scope>IDENTIFICATION</scope>
</reference>
<evidence type="ECO:0000256" key="1">
    <source>
        <dbReference type="SAM" id="MobiDB-lite"/>
    </source>
</evidence>
<proteinExistence type="predicted"/>